<keyword evidence="1" id="KW-1133">Transmembrane helix</keyword>
<dbReference type="STRING" id="685588.A0A067SLY2"/>
<dbReference type="AlphaFoldDB" id="A0A067SLY2"/>
<keyword evidence="1" id="KW-0812">Transmembrane</keyword>
<keyword evidence="1" id="KW-0472">Membrane</keyword>
<sequence length="670" mass="77182">MAQTMPNDFPPWRCGDAWRFPVPNPKPNKHWEKCHDLVQKYDDDMFKAWKGEVDNLLIFAGLFSATVTSFTIDSYKWLQEASDDQALQILARMSLQLSQGLSNVSALLVPPSPFSVSGSAVRINIFWFLSLTLSMATVLIGILCMQWLREFKRDAARSHKDAIAIRQMRYEGLVKWKVPLMLSLLPLLLQLALVLFFAGVLDLLWSLHRLVAIVITIAVGMVLLVLLGTTVLPALQSHFTRDPYLQVGQCPYKSPQSWAFYRLSLHVVQVYRYALRQIARFLFALRKQPPADIEEDAQEPVSKVGLSHFGRMVAVHLDKNWTDYDIRWRSIRDATFLDPDTGEPSEPQDGDDIIHGLKWIDQTFSEDIDTVYFVFYCLLELGTPQAAQMVGELDPDVAYLPQLLIPTGSRPALYDGSPMPDIQTREHIYMVFLWLHRHIHPSLHVPYLECSIRLMNTTSQCVPHLALRQSEEDLQGVSLEIVVQLFNSLKRVVAHKSITKQHGSDIWAFLRDIYLSYQYPSPGPHHDLLSLTFDIFEQFHLWLRPSNVLPEEYRQRVETCAVGLTRVFALMDAQAIFALRQMDFFTKLERLVRDLDSYNMHWQDRSAILKGLNKRRWPDLMEKIFPRESTGTVLEVSSTHFPSDSFPESETSSFRNVKRHLQSTSEWGHR</sequence>
<protein>
    <recommendedName>
        <fullName evidence="2">DUF6535 domain-containing protein</fullName>
    </recommendedName>
</protein>
<evidence type="ECO:0000313" key="4">
    <source>
        <dbReference type="Proteomes" id="UP000027222"/>
    </source>
</evidence>
<feature type="transmembrane region" description="Helical" evidence="1">
    <location>
        <begin position="178"/>
        <end position="198"/>
    </location>
</feature>
<organism evidence="3 4">
    <name type="scientific">Galerina marginata (strain CBS 339.88)</name>
    <dbReference type="NCBI Taxonomy" id="685588"/>
    <lineage>
        <taxon>Eukaryota</taxon>
        <taxon>Fungi</taxon>
        <taxon>Dikarya</taxon>
        <taxon>Basidiomycota</taxon>
        <taxon>Agaricomycotina</taxon>
        <taxon>Agaricomycetes</taxon>
        <taxon>Agaricomycetidae</taxon>
        <taxon>Agaricales</taxon>
        <taxon>Agaricineae</taxon>
        <taxon>Strophariaceae</taxon>
        <taxon>Galerina</taxon>
    </lineage>
</organism>
<feature type="transmembrane region" description="Helical" evidence="1">
    <location>
        <begin position="55"/>
        <end position="72"/>
    </location>
</feature>
<reference evidence="4" key="1">
    <citation type="journal article" date="2014" name="Proc. Natl. Acad. Sci. U.S.A.">
        <title>Extensive sampling of basidiomycete genomes demonstrates inadequacy of the white-rot/brown-rot paradigm for wood decay fungi.</title>
        <authorList>
            <person name="Riley R."/>
            <person name="Salamov A.A."/>
            <person name="Brown D.W."/>
            <person name="Nagy L.G."/>
            <person name="Floudas D."/>
            <person name="Held B.W."/>
            <person name="Levasseur A."/>
            <person name="Lombard V."/>
            <person name="Morin E."/>
            <person name="Otillar R."/>
            <person name="Lindquist E.A."/>
            <person name="Sun H."/>
            <person name="LaButti K.M."/>
            <person name="Schmutz J."/>
            <person name="Jabbour D."/>
            <person name="Luo H."/>
            <person name="Baker S.E."/>
            <person name="Pisabarro A.G."/>
            <person name="Walton J.D."/>
            <person name="Blanchette R.A."/>
            <person name="Henrissat B."/>
            <person name="Martin F."/>
            <person name="Cullen D."/>
            <person name="Hibbett D.S."/>
            <person name="Grigoriev I.V."/>
        </authorList>
    </citation>
    <scope>NUCLEOTIDE SEQUENCE [LARGE SCALE GENOMIC DNA]</scope>
    <source>
        <strain evidence="4">CBS 339.88</strain>
    </source>
</reference>
<dbReference type="HOGENOM" id="CLU_022196_0_0_1"/>
<proteinExistence type="predicted"/>
<feature type="domain" description="DUF6535" evidence="2">
    <location>
        <begin position="31"/>
        <end position="206"/>
    </location>
</feature>
<evidence type="ECO:0000313" key="3">
    <source>
        <dbReference type="EMBL" id="KDR67793.1"/>
    </source>
</evidence>
<feature type="transmembrane region" description="Helical" evidence="1">
    <location>
        <begin position="210"/>
        <end position="235"/>
    </location>
</feature>
<dbReference type="InterPro" id="IPR045338">
    <property type="entry name" value="DUF6535"/>
</dbReference>
<accession>A0A067SLY2</accession>
<gene>
    <name evidence="3" type="ORF">GALMADRAFT_1061877</name>
</gene>
<dbReference type="Proteomes" id="UP000027222">
    <property type="component" value="Unassembled WGS sequence"/>
</dbReference>
<evidence type="ECO:0000259" key="2">
    <source>
        <dbReference type="Pfam" id="PF20153"/>
    </source>
</evidence>
<dbReference type="EMBL" id="KL142412">
    <property type="protein sequence ID" value="KDR67793.1"/>
    <property type="molecule type" value="Genomic_DNA"/>
</dbReference>
<dbReference type="Pfam" id="PF20153">
    <property type="entry name" value="DUF6535"/>
    <property type="match status" value="1"/>
</dbReference>
<feature type="transmembrane region" description="Helical" evidence="1">
    <location>
        <begin position="125"/>
        <end position="148"/>
    </location>
</feature>
<evidence type="ECO:0000256" key="1">
    <source>
        <dbReference type="SAM" id="Phobius"/>
    </source>
</evidence>
<name>A0A067SLY2_GALM3</name>
<dbReference type="OrthoDB" id="3235960at2759"/>
<keyword evidence="4" id="KW-1185">Reference proteome</keyword>